<feature type="region of interest" description="Disordered" evidence="1">
    <location>
        <begin position="77"/>
        <end position="99"/>
    </location>
</feature>
<feature type="compositionally biased region" description="Basic residues" evidence="1">
    <location>
        <begin position="86"/>
        <end position="99"/>
    </location>
</feature>
<keyword evidence="3" id="KW-1185">Reference proteome</keyword>
<reference evidence="2 3" key="1">
    <citation type="journal article" date="2021" name="Elife">
        <title>Chloroplast acquisition without the gene transfer in kleptoplastic sea slugs, Plakobranchus ocellatus.</title>
        <authorList>
            <person name="Maeda T."/>
            <person name="Takahashi S."/>
            <person name="Yoshida T."/>
            <person name="Shimamura S."/>
            <person name="Takaki Y."/>
            <person name="Nagai Y."/>
            <person name="Toyoda A."/>
            <person name="Suzuki Y."/>
            <person name="Arimoto A."/>
            <person name="Ishii H."/>
            <person name="Satoh N."/>
            <person name="Nishiyama T."/>
            <person name="Hasebe M."/>
            <person name="Maruyama T."/>
            <person name="Minagawa J."/>
            <person name="Obokata J."/>
            <person name="Shigenobu S."/>
        </authorList>
    </citation>
    <scope>NUCLEOTIDE SEQUENCE [LARGE SCALE GENOMIC DNA]</scope>
</reference>
<proteinExistence type="predicted"/>
<evidence type="ECO:0000313" key="2">
    <source>
        <dbReference type="EMBL" id="GFO24454.1"/>
    </source>
</evidence>
<protein>
    <submittedName>
        <fullName evidence="2">Uncharacterized protein</fullName>
    </submittedName>
</protein>
<dbReference type="Proteomes" id="UP000735302">
    <property type="component" value="Unassembled WGS sequence"/>
</dbReference>
<sequence>MAITQASRTCPETPQHHQDSTQGSATSDLWCGRVRPLDEYQRFGVPKDVCYSYTGKQQKRHMKKFAITTKERLVRSKNSEKVVVKPNHKGKMQGQRKRKICNRTLSVSKRRQLNRF</sequence>
<comment type="caution">
    <text evidence="2">The sequence shown here is derived from an EMBL/GenBank/DDBJ whole genome shotgun (WGS) entry which is preliminary data.</text>
</comment>
<feature type="region of interest" description="Disordered" evidence="1">
    <location>
        <begin position="1"/>
        <end position="28"/>
    </location>
</feature>
<dbReference type="EMBL" id="BLXT01005617">
    <property type="protein sequence ID" value="GFO24454.1"/>
    <property type="molecule type" value="Genomic_DNA"/>
</dbReference>
<gene>
    <name evidence="2" type="ORF">PoB_005095900</name>
</gene>
<evidence type="ECO:0000256" key="1">
    <source>
        <dbReference type="SAM" id="MobiDB-lite"/>
    </source>
</evidence>
<evidence type="ECO:0000313" key="3">
    <source>
        <dbReference type="Proteomes" id="UP000735302"/>
    </source>
</evidence>
<accession>A0AAV4BW76</accession>
<name>A0AAV4BW76_9GAST</name>
<organism evidence="2 3">
    <name type="scientific">Plakobranchus ocellatus</name>
    <dbReference type="NCBI Taxonomy" id="259542"/>
    <lineage>
        <taxon>Eukaryota</taxon>
        <taxon>Metazoa</taxon>
        <taxon>Spiralia</taxon>
        <taxon>Lophotrochozoa</taxon>
        <taxon>Mollusca</taxon>
        <taxon>Gastropoda</taxon>
        <taxon>Heterobranchia</taxon>
        <taxon>Euthyneura</taxon>
        <taxon>Panpulmonata</taxon>
        <taxon>Sacoglossa</taxon>
        <taxon>Placobranchoidea</taxon>
        <taxon>Plakobranchidae</taxon>
        <taxon>Plakobranchus</taxon>
    </lineage>
</organism>
<dbReference type="AlphaFoldDB" id="A0AAV4BW76"/>
<feature type="compositionally biased region" description="Polar residues" evidence="1">
    <location>
        <begin position="1"/>
        <end position="12"/>
    </location>
</feature>